<evidence type="ECO:0000313" key="1">
    <source>
        <dbReference type="EMBL" id="EAU68367.1"/>
    </source>
</evidence>
<dbReference type="AlphaFoldDB" id="Q099D8"/>
<comment type="caution">
    <text evidence="1">The sequence shown here is derived from an EMBL/GenBank/DDBJ whole genome shotgun (WGS) entry which is preliminary data.</text>
</comment>
<dbReference type="PATRIC" id="fig|378806.16.peg.7694"/>
<dbReference type="EMBL" id="AAMD01000018">
    <property type="protein sequence ID" value="EAU68367.1"/>
    <property type="molecule type" value="Genomic_DNA"/>
</dbReference>
<dbReference type="Proteomes" id="UP000032702">
    <property type="component" value="Unassembled WGS sequence"/>
</dbReference>
<organism evidence="1 2">
    <name type="scientific">Stigmatella aurantiaca (strain DW4/3-1)</name>
    <dbReference type="NCBI Taxonomy" id="378806"/>
    <lineage>
        <taxon>Bacteria</taxon>
        <taxon>Pseudomonadati</taxon>
        <taxon>Myxococcota</taxon>
        <taxon>Myxococcia</taxon>
        <taxon>Myxococcales</taxon>
        <taxon>Cystobacterineae</taxon>
        <taxon>Archangiaceae</taxon>
        <taxon>Stigmatella</taxon>
    </lineage>
</organism>
<protein>
    <submittedName>
        <fullName evidence="1">Transposase IS66</fullName>
    </submittedName>
</protein>
<name>Q099D8_STIAD</name>
<reference evidence="1 2" key="1">
    <citation type="submission" date="2006-04" db="EMBL/GenBank/DDBJ databases">
        <authorList>
            <person name="Nierman W.C."/>
        </authorList>
    </citation>
    <scope>NUCLEOTIDE SEQUENCE [LARGE SCALE GENOMIC DNA]</scope>
    <source>
        <strain evidence="1 2">DW4/3-1</strain>
    </source>
</reference>
<proteinExistence type="predicted"/>
<gene>
    <name evidence="1" type="ORF">STIAU_3925</name>
</gene>
<evidence type="ECO:0000313" key="2">
    <source>
        <dbReference type="Proteomes" id="UP000032702"/>
    </source>
</evidence>
<accession>Q099D8</accession>
<sequence length="142" mass="16286">MRDGTLTRQDFEKRMPEVEREVGRLLRRAAIHSKKKTAGMAREILQWEKCLWTFVDVLGLEPTHNFGERCLRHAVMYRKTSFGTQSPQGSRFVERILTAVTTLKLQRRGVLTFLTDTLRAHRRGLQTPSFGATQSAKKADGI</sequence>